<evidence type="ECO:0000313" key="5">
    <source>
        <dbReference type="EMBL" id="MEM5536500.1"/>
    </source>
</evidence>
<name>A0ABU9TS28_9GAMM</name>
<feature type="site" description="Important for substrate specificity" evidence="4">
    <location>
        <position position="11"/>
    </location>
</feature>
<organism evidence="5 6">
    <name type="scientific">Neptuniibacter pectenicola</name>
    <dbReference type="NCBI Taxonomy" id="1806669"/>
    <lineage>
        <taxon>Bacteria</taxon>
        <taxon>Pseudomonadati</taxon>
        <taxon>Pseudomonadota</taxon>
        <taxon>Gammaproteobacteria</taxon>
        <taxon>Oceanospirillales</taxon>
        <taxon>Oceanospirillaceae</taxon>
        <taxon>Neptuniibacter</taxon>
    </lineage>
</organism>
<dbReference type="Proteomes" id="UP001449225">
    <property type="component" value="Unassembled WGS sequence"/>
</dbReference>
<accession>A0ABU9TS28</accession>
<keyword evidence="6" id="KW-1185">Reference proteome</keyword>
<keyword evidence="4" id="KW-0963">Cytoplasm</keyword>
<dbReference type="PIRSF" id="PIRSF006305">
    <property type="entry name" value="Maf"/>
    <property type="match status" value="1"/>
</dbReference>
<reference evidence="5 6" key="1">
    <citation type="submission" date="2024-03" db="EMBL/GenBank/DDBJ databases">
        <title>Community enrichment and isolation of bacterial strains for fucoidan degradation.</title>
        <authorList>
            <person name="Sichert A."/>
        </authorList>
    </citation>
    <scope>NUCLEOTIDE SEQUENCE [LARGE SCALE GENOMIC DNA]</scope>
    <source>
        <strain evidence="5 6">AS76</strain>
    </source>
</reference>
<dbReference type="HAMAP" id="MF_00528">
    <property type="entry name" value="Maf"/>
    <property type="match status" value="1"/>
</dbReference>
<dbReference type="SUPFAM" id="SSF52972">
    <property type="entry name" value="ITPase-like"/>
    <property type="match status" value="1"/>
</dbReference>
<comment type="caution">
    <text evidence="5">The sequence shown here is derived from an EMBL/GenBank/DDBJ whole genome shotgun (WGS) entry which is preliminary data.</text>
</comment>
<comment type="catalytic activity">
    <reaction evidence="4">
        <text>dTTP + H2O = dTMP + diphosphate + H(+)</text>
        <dbReference type="Rhea" id="RHEA:28534"/>
        <dbReference type="ChEBI" id="CHEBI:15377"/>
        <dbReference type="ChEBI" id="CHEBI:15378"/>
        <dbReference type="ChEBI" id="CHEBI:33019"/>
        <dbReference type="ChEBI" id="CHEBI:37568"/>
        <dbReference type="ChEBI" id="CHEBI:63528"/>
        <dbReference type="EC" id="3.6.1.9"/>
    </reaction>
</comment>
<comment type="caution">
    <text evidence="4">Lacks conserved residue(s) required for the propagation of feature annotation.</text>
</comment>
<proteinExistence type="inferred from homology"/>
<feature type="active site" description="Proton acceptor" evidence="4">
    <location>
        <position position="69"/>
    </location>
</feature>
<feature type="site" description="Important for substrate specificity" evidence="4">
    <location>
        <position position="152"/>
    </location>
</feature>
<dbReference type="InterPro" id="IPR003697">
    <property type="entry name" value="Maf-like"/>
</dbReference>
<evidence type="ECO:0000256" key="4">
    <source>
        <dbReference type="HAMAP-Rule" id="MF_00528"/>
    </source>
</evidence>
<dbReference type="InterPro" id="IPR029001">
    <property type="entry name" value="ITPase-like_fam"/>
</dbReference>
<dbReference type="GO" id="GO:0016787">
    <property type="term" value="F:hydrolase activity"/>
    <property type="evidence" value="ECO:0007669"/>
    <property type="project" value="UniProtKB-KW"/>
</dbReference>
<dbReference type="PANTHER" id="PTHR43213:SF5">
    <property type="entry name" value="BIFUNCTIONAL DTTP_UTP PYROPHOSPHATASE_METHYLTRANSFERASE PROTEIN-RELATED"/>
    <property type="match status" value="1"/>
</dbReference>
<dbReference type="CDD" id="cd00555">
    <property type="entry name" value="Maf"/>
    <property type="match status" value="1"/>
</dbReference>
<feature type="site" description="Important for substrate specificity" evidence="4">
    <location>
        <position position="70"/>
    </location>
</feature>
<comment type="cofactor">
    <cofactor evidence="1 4">
        <name>a divalent metal cation</name>
        <dbReference type="ChEBI" id="CHEBI:60240"/>
    </cofactor>
</comment>
<keyword evidence="3 4" id="KW-0546">Nucleotide metabolism</keyword>
<evidence type="ECO:0000256" key="2">
    <source>
        <dbReference type="ARBA" id="ARBA00022801"/>
    </source>
</evidence>
<comment type="similarity">
    <text evidence="4">Belongs to the Maf family. YhdE subfamily.</text>
</comment>
<dbReference type="EC" id="3.6.1.9" evidence="4"/>
<dbReference type="EMBL" id="JBBMRA010000006">
    <property type="protein sequence ID" value="MEM5536500.1"/>
    <property type="molecule type" value="Genomic_DNA"/>
</dbReference>
<gene>
    <name evidence="5" type="ORF">WNY58_08860</name>
</gene>
<dbReference type="Pfam" id="PF02545">
    <property type="entry name" value="Maf"/>
    <property type="match status" value="1"/>
</dbReference>
<dbReference type="Gene3D" id="3.90.950.10">
    <property type="match status" value="1"/>
</dbReference>
<dbReference type="PANTHER" id="PTHR43213">
    <property type="entry name" value="BIFUNCTIONAL DTTP/UTP PYROPHOSPHATASE/METHYLTRANSFERASE PROTEIN-RELATED"/>
    <property type="match status" value="1"/>
</dbReference>
<comment type="catalytic activity">
    <reaction evidence="4">
        <text>UTP + H2O = UMP + diphosphate + H(+)</text>
        <dbReference type="Rhea" id="RHEA:29395"/>
        <dbReference type="ChEBI" id="CHEBI:15377"/>
        <dbReference type="ChEBI" id="CHEBI:15378"/>
        <dbReference type="ChEBI" id="CHEBI:33019"/>
        <dbReference type="ChEBI" id="CHEBI:46398"/>
        <dbReference type="ChEBI" id="CHEBI:57865"/>
        <dbReference type="EC" id="3.6.1.9"/>
    </reaction>
</comment>
<protein>
    <recommendedName>
        <fullName evidence="4">dTTP/UTP pyrophosphatase</fullName>
        <shortName evidence="4">dTTPase/UTPase</shortName>
        <ecNumber evidence="4">3.6.1.9</ecNumber>
    </recommendedName>
    <alternativeName>
        <fullName evidence="4">Nucleoside triphosphate pyrophosphatase</fullName>
    </alternativeName>
    <alternativeName>
        <fullName evidence="4">Nucleotide pyrophosphatase</fullName>
        <shortName evidence="4">Nucleotide PPase</shortName>
    </alternativeName>
</protein>
<dbReference type="NCBIfam" id="TIGR00172">
    <property type="entry name" value="maf"/>
    <property type="match status" value="1"/>
</dbReference>
<evidence type="ECO:0000256" key="1">
    <source>
        <dbReference type="ARBA" id="ARBA00001968"/>
    </source>
</evidence>
<evidence type="ECO:0000313" key="6">
    <source>
        <dbReference type="Proteomes" id="UP001449225"/>
    </source>
</evidence>
<comment type="function">
    <text evidence="4">Nucleoside triphosphate pyrophosphatase that hydrolyzes dTTP and UTP. May have a dual role in cell division arrest and in preventing the incorporation of modified nucleotides into cellular nucleic acids.</text>
</comment>
<evidence type="ECO:0000256" key="3">
    <source>
        <dbReference type="ARBA" id="ARBA00023080"/>
    </source>
</evidence>
<dbReference type="RefSeq" id="WP_067982557.1">
    <property type="nucleotide sequence ID" value="NZ_CAXBCE010000001.1"/>
</dbReference>
<comment type="subcellular location">
    <subcellularLocation>
        <location evidence="4">Cytoplasm</location>
    </subcellularLocation>
</comment>
<keyword evidence="2 4" id="KW-0378">Hydrolase</keyword>
<sequence length="194" mass="20767">MKLVLASASPRRKELLAQIGVRFDVNAVDICEDVLPGESPVPYVTRVALAKAEAGYALAKPQQVVLGADTTVILDGNIIGKPQNQADAVNMLMSLSGRTHQVITAVALVGSEQTHSFVVTTDVTFRTLSREECELYWATGEPADKAGSYGIQGLGAIFVDHINGSYSSVVGLPLSETAELLKVADIEIWHTEEM</sequence>